<dbReference type="SMART" id="SM00827">
    <property type="entry name" value="PKS_AT"/>
    <property type="match status" value="1"/>
</dbReference>
<keyword evidence="3" id="KW-0012">Acyltransferase</keyword>
<dbReference type="RefSeq" id="WP_268987121.1">
    <property type="nucleotide sequence ID" value="NZ_BNEK01000005.1"/>
</dbReference>
<feature type="domain" description="Malonyl-CoA:ACP transacylase (MAT)" evidence="6">
    <location>
        <begin position="13"/>
        <end position="330"/>
    </location>
</feature>
<evidence type="ECO:0000256" key="5">
    <source>
        <dbReference type="SAM" id="MobiDB-lite"/>
    </source>
</evidence>
<dbReference type="EC" id="2.3.1.39" evidence="1"/>
<dbReference type="InterPro" id="IPR014043">
    <property type="entry name" value="Acyl_transferase_dom"/>
</dbReference>
<dbReference type="InterPro" id="IPR014179">
    <property type="entry name" value="PfaD-like_TIM-barrel"/>
</dbReference>
<dbReference type="SUPFAM" id="SSF55048">
    <property type="entry name" value="Probable ACP-binding domain of malonyl-CoA ACP transacylase"/>
    <property type="match status" value="1"/>
</dbReference>
<dbReference type="PANTHER" id="PTHR42681">
    <property type="entry name" value="MALONYL-COA-ACYL CARRIER PROTEIN TRANSACYLASE, MITOCHONDRIAL"/>
    <property type="match status" value="1"/>
</dbReference>
<feature type="region of interest" description="Disordered" evidence="5">
    <location>
        <begin position="292"/>
        <end position="313"/>
    </location>
</feature>
<dbReference type="InterPro" id="IPR004410">
    <property type="entry name" value="Malonyl_CoA-ACP_transAc_FabD"/>
</dbReference>
<dbReference type="InterPro" id="IPR013785">
    <property type="entry name" value="Aldolase_TIM"/>
</dbReference>
<protein>
    <recommendedName>
        <fullName evidence="1">[acyl-carrier-protein] S-malonyltransferase</fullName>
        <ecNumber evidence="1">2.3.1.39</ecNumber>
    </recommendedName>
</protein>
<comment type="caution">
    <text evidence="7">The sequence shown here is derived from an EMBL/GenBank/DDBJ whole genome shotgun (WGS) entry which is preliminary data.</text>
</comment>
<evidence type="ECO:0000256" key="4">
    <source>
        <dbReference type="ARBA" id="ARBA00048462"/>
    </source>
</evidence>
<sequence length="845" mass="89378">MTDAEGVAVHAWLFPGQGSQRRGMGADVLGRFPDHVAAADGILGLSVADLCLRDPQGLLRDTGYAQPAMFVVEALTALSARVDGAAPPGVLAGHSLGEYAALFTAGCFDFETGVRLVQRRGELMARCTGGGMLAVVGLSLAEASEMLERYGAGAVDVANHNSGTQVVLAGPLDALGEVAARLKEERAARIVPLNVSAPFHSRYMRQAADGFADFVARFRLREPDTPVIANATARPYGPDVAGTLVRQITEPVQWARTMRHLLDLGTREVTEQGPGTVLTDLWRTARREHDAAGTASGAVPAASGGAPAVSGAAPVASGAAPALSSAARAASRAVPAASGAAPAPSGALPAAPAAAPPVSRSVGGAGSPEPMAREHPLVRFGAERLGSAEFRRDYGIRYAYLAGSMYQGISSTDLVLRMGRAGLLGFFGSGGLRTGEVDAALRLLARESGPDRRYGANLLHTPDDPAREEQLADLLLRREVRFVEAAGFARITPALVRLRFSGAHRDRQGRPVAGRHVVAKVSRLEVAEAFAAPAPGALLDRLVANGRLTAQEADIARELPVSDDLCVEADSGGHTDGGAALTLFPTIARLREAAPAAHGRPWRIRVGAAGGLGTPEAVAAAFLMGADFVLTGSVNQCSPEAGTADEVKRLLARIGVQDTTYAPAGDMFELGARVQVVRKGTLFAARANKLYQLYRRHGSLEDLDEATRRSLEDQCFGRPLDEVWRETARYLAATRPDELARAEANPRHRMALVFRWYFVHSTRAALRGDPEERVNYQIHCGPAMGAFNRFVAGTELADWRRRHVDVIAQRLMTGATDVLTDRLRQLAGDDPSPTRENAAGSDGAQ</sequence>
<gene>
    <name evidence="7" type="ORF">TPA0910_65820</name>
</gene>
<dbReference type="Gene3D" id="3.30.70.250">
    <property type="entry name" value="Malonyl-CoA ACP transacylase, ACP-binding"/>
    <property type="match status" value="1"/>
</dbReference>
<dbReference type="InterPro" id="IPR016035">
    <property type="entry name" value="Acyl_Trfase/lysoPLipase"/>
</dbReference>
<dbReference type="InterPro" id="IPR016036">
    <property type="entry name" value="Malonyl_transacylase_ACP-bd"/>
</dbReference>
<dbReference type="Pfam" id="PF21607">
    <property type="entry name" value="FabD_helical_ins"/>
    <property type="match status" value="1"/>
</dbReference>
<keyword evidence="2" id="KW-0808">Transferase</keyword>
<organism evidence="7 8">
    <name type="scientific">Streptomyces hygroscopicus</name>
    <dbReference type="NCBI Taxonomy" id="1912"/>
    <lineage>
        <taxon>Bacteria</taxon>
        <taxon>Bacillati</taxon>
        <taxon>Actinomycetota</taxon>
        <taxon>Actinomycetes</taxon>
        <taxon>Kitasatosporales</taxon>
        <taxon>Streptomycetaceae</taxon>
        <taxon>Streptomyces</taxon>
        <taxon>Streptomyces violaceusniger group</taxon>
    </lineage>
</organism>
<dbReference type="NCBIfam" id="TIGR02814">
    <property type="entry name" value="pfaD_fam"/>
    <property type="match status" value="1"/>
</dbReference>
<dbReference type="InterPro" id="IPR049489">
    <property type="entry name" value="FabD-like_helical_ins"/>
</dbReference>
<reference evidence="7" key="1">
    <citation type="submission" date="2024-05" db="EMBL/GenBank/DDBJ databases">
        <title>Whole genome shotgun sequence of Streptomyces hygroscopicus NBRC 113678.</title>
        <authorList>
            <person name="Komaki H."/>
            <person name="Tamura T."/>
        </authorList>
    </citation>
    <scope>NUCLEOTIDE SEQUENCE</scope>
    <source>
        <strain evidence="7">N11-34</strain>
    </source>
</reference>
<dbReference type="Gene3D" id="3.20.20.70">
    <property type="entry name" value="Aldolase class I"/>
    <property type="match status" value="1"/>
</dbReference>
<dbReference type="SUPFAM" id="SSF51412">
    <property type="entry name" value="Inosine monophosphate dehydrogenase (IMPDH)"/>
    <property type="match status" value="1"/>
</dbReference>
<evidence type="ECO:0000256" key="1">
    <source>
        <dbReference type="ARBA" id="ARBA00013258"/>
    </source>
</evidence>
<evidence type="ECO:0000313" key="7">
    <source>
        <dbReference type="EMBL" id="GHJ32149.1"/>
    </source>
</evidence>
<dbReference type="Pfam" id="PF00698">
    <property type="entry name" value="Acyl_transf_1"/>
    <property type="match status" value="1"/>
</dbReference>
<name>A0ABQ3U965_STRHY</name>
<evidence type="ECO:0000259" key="6">
    <source>
        <dbReference type="SMART" id="SM00827"/>
    </source>
</evidence>
<feature type="compositionally biased region" description="Low complexity" evidence="5">
    <location>
        <begin position="337"/>
        <end position="362"/>
    </location>
</feature>
<feature type="region of interest" description="Disordered" evidence="5">
    <location>
        <begin position="826"/>
        <end position="845"/>
    </location>
</feature>
<dbReference type="Gene3D" id="3.40.366.10">
    <property type="entry name" value="Malonyl-Coenzyme A Acyl Carrier Protein, domain 2"/>
    <property type="match status" value="1"/>
</dbReference>
<comment type="catalytic activity">
    <reaction evidence="4">
        <text>holo-[ACP] + malonyl-CoA = malonyl-[ACP] + CoA</text>
        <dbReference type="Rhea" id="RHEA:41792"/>
        <dbReference type="Rhea" id="RHEA-COMP:9623"/>
        <dbReference type="Rhea" id="RHEA-COMP:9685"/>
        <dbReference type="ChEBI" id="CHEBI:57287"/>
        <dbReference type="ChEBI" id="CHEBI:57384"/>
        <dbReference type="ChEBI" id="CHEBI:64479"/>
        <dbReference type="ChEBI" id="CHEBI:78449"/>
        <dbReference type="EC" id="2.3.1.39"/>
    </reaction>
</comment>
<dbReference type="InterPro" id="IPR001227">
    <property type="entry name" value="Ac_transferase_dom_sf"/>
</dbReference>
<dbReference type="Proteomes" id="UP001054854">
    <property type="component" value="Unassembled WGS sequence"/>
</dbReference>
<evidence type="ECO:0000313" key="8">
    <source>
        <dbReference type="Proteomes" id="UP001054854"/>
    </source>
</evidence>
<proteinExistence type="predicted"/>
<dbReference type="CDD" id="cd04742">
    <property type="entry name" value="NPD_FabD"/>
    <property type="match status" value="1"/>
</dbReference>
<dbReference type="InterPro" id="IPR050858">
    <property type="entry name" value="Mal-CoA-ACP_Trans/PKS_FabD"/>
</dbReference>
<evidence type="ECO:0000256" key="2">
    <source>
        <dbReference type="ARBA" id="ARBA00022679"/>
    </source>
</evidence>
<accession>A0ABQ3U965</accession>
<keyword evidence="8" id="KW-1185">Reference proteome</keyword>
<evidence type="ECO:0000256" key="3">
    <source>
        <dbReference type="ARBA" id="ARBA00023315"/>
    </source>
</evidence>
<dbReference type="EMBL" id="BNEK01000005">
    <property type="protein sequence ID" value="GHJ32149.1"/>
    <property type="molecule type" value="Genomic_DNA"/>
</dbReference>
<dbReference type="NCBIfam" id="TIGR00128">
    <property type="entry name" value="fabD"/>
    <property type="match status" value="1"/>
</dbReference>
<dbReference type="SUPFAM" id="SSF52151">
    <property type="entry name" value="FabD/lysophospholipase-like"/>
    <property type="match status" value="1"/>
</dbReference>
<dbReference type="PANTHER" id="PTHR42681:SF1">
    <property type="entry name" value="MALONYL-COA-ACYL CARRIER PROTEIN TRANSACYLASE, MITOCHONDRIAL"/>
    <property type="match status" value="1"/>
</dbReference>
<feature type="region of interest" description="Disordered" evidence="5">
    <location>
        <begin position="337"/>
        <end position="375"/>
    </location>
</feature>